<dbReference type="Proteomes" id="UP000033099">
    <property type="component" value="Chromosome"/>
</dbReference>
<dbReference type="AlphaFoldDB" id="A0AAU8TUY4"/>
<dbReference type="KEGG" id="pfb:VO64_5199"/>
<sequence length="43" mass="5051">MAHGGTSLFLFLVWSRNIDGPMGIRRMARRKIRQPFFGCTRRI</sequence>
<accession>A0AAU8TUY4</accession>
<proteinExistence type="predicted"/>
<dbReference type="EMBL" id="CP011117">
    <property type="protein sequence ID" value="AKA85745.1"/>
    <property type="molecule type" value="Genomic_DNA"/>
</dbReference>
<gene>
    <name evidence="1" type="ORF">VO64_5199</name>
</gene>
<organism evidence="1 2">
    <name type="scientific">Pseudomonas synxantha</name>
    <dbReference type="NCBI Taxonomy" id="47883"/>
    <lineage>
        <taxon>Bacteria</taxon>
        <taxon>Pseudomonadati</taxon>
        <taxon>Pseudomonadota</taxon>
        <taxon>Gammaproteobacteria</taxon>
        <taxon>Pseudomonadales</taxon>
        <taxon>Pseudomonadaceae</taxon>
        <taxon>Pseudomonas</taxon>
    </lineage>
</organism>
<name>A0AAU8TUY4_9PSED</name>
<protein>
    <submittedName>
        <fullName evidence="1">Uncharacterized protein</fullName>
    </submittedName>
</protein>
<evidence type="ECO:0000313" key="1">
    <source>
        <dbReference type="EMBL" id="AKA85745.1"/>
    </source>
</evidence>
<reference evidence="1 2" key="1">
    <citation type="journal article" date="2015" name="Genome Announc.">
        <title>Complete Genome Sequence of Biocontrol Strain Pseudomonas fluorescens LBUM223.</title>
        <authorList>
            <person name="Roquigny R."/>
            <person name="Arseneault T."/>
            <person name="Gadkar V.J."/>
            <person name="Novinscak A."/>
            <person name="Joly D.L."/>
            <person name="Filion M."/>
        </authorList>
    </citation>
    <scope>NUCLEOTIDE SEQUENCE [LARGE SCALE GENOMIC DNA]</scope>
    <source>
        <strain evidence="1 2">LBUM223</strain>
    </source>
</reference>
<evidence type="ECO:0000313" key="2">
    <source>
        <dbReference type="Proteomes" id="UP000033099"/>
    </source>
</evidence>